<name>A0A9R1W258_LACSA</name>
<reference evidence="3 4" key="1">
    <citation type="journal article" date="2017" name="Nat. Commun.">
        <title>Genome assembly with in vitro proximity ligation data and whole-genome triplication in lettuce.</title>
        <authorList>
            <person name="Reyes-Chin-Wo S."/>
            <person name="Wang Z."/>
            <person name="Yang X."/>
            <person name="Kozik A."/>
            <person name="Arikit S."/>
            <person name="Song C."/>
            <person name="Xia L."/>
            <person name="Froenicke L."/>
            <person name="Lavelle D.O."/>
            <person name="Truco M.J."/>
            <person name="Xia R."/>
            <person name="Zhu S."/>
            <person name="Xu C."/>
            <person name="Xu H."/>
            <person name="Xu X."/>
            <person name="Cox K."/>
            <person name="Korf I."/>
            <person name="Meyers B.C."/>
            <person name="Michelmore R.W."/>
        </authorList>
    </citation>
    <scope>NUCLEOTIDE SEQUENCE [LARGE SCALE GENOMIC DNA]</scope>
    <source>
        <strain evidence="4">cv. Salinas</strain>
        <tissue evidence="3">Seedlings</tissue>
    </source>
</reference>
<comment type="caution">
    <text evidence="3">The sequence shown here is derived from an EMBL/GenBank/DDBJ whole genome shotgun (WGS) entry which is preliminary data.</text>
</comment>
<dbReference type="GO" id="GO:0008270">
    <property type="term" value="F:zinc ion binding"/>
    <property type="evidence" value="ECO:0007669"/>
    <property type="project" value="UniProtKB-KW"/>
</dbReference>
<evidence type="ECO:0000259" key="2">
    <source>
        <dbReference type="PROSITE" id="PS50158"/>
    </source>
</evidence>
<keyword evidence="1" id="KW-0479">Metal-binding</keyword>
<dbReference type="SUPFAM" id="SSF57756">
    <property type="entry name" value="Retrovirus zinc finger-like domains"/>
    <property type="match status" value="1"/>
</dbReference>
<dbReference type="GO" id="GO:0003676">
    <property type="term" value="F:nucleic acid binding"/>
    <property type="evidence" value="ECO:0007669"/>
    <property type="project" value="InterPro"/>
</dbReference>
<feature type="domain" description="CCHC-type" evidence="2">
    <location>
        <begin position="162"/>
        <end position="177"/>
    </location>
</feature>
<evidence type="ECO:0000256" key="1">
    <source>
        <dbReference type="PROSITE-ProRule" id="PRU00047"/>
    </source>
</evidence>
<keyword evidence="1" id="KW-0863">Zinc-finger</keyword>
<dbReference type="PANTHER" id="PTHR35317">
    <property type="entry name" value="OS04G0629600 PROTEIN"/>
    <property type="match status" value="1"/>
</dbReference>
<accession>A0A9R1W258</accession>
<dbReference type="Proteomes" id="UP000235145">
    <property type="component" value="Unassembled WGS sequence"/>
</dbReference>
<dbReference type="AlphaFoldDB" id="A0A9R1W258"/>
<keyword evidence="1" id="KW-0862">Zinc</keyword>
<protein>
    <recommendedName>
        <fullName evidence="2">CCHC-type domain-containing protein</fullName>
    </recommendedName>
</protein>
<sequence>MWDAIKTHNLRADRSKESKLQTLITEFENLKMSDKSTIDDFAAKLSEIASKSASLGETIGFKDVVGRLKAYEERIKGEDNVTRLKTNYFIPKKNLLIETLDHQKVEVRVQITEEEDVVVDVAVDVVDVTPKIAVIQNPLKPVVIKKQKGKQCEQRDLSNIQCYRCDKYDHFASRCPKLNKIS</sequence>
<proteinExistence type="predicted"/>
<gene>
    <name evidence="3" type="ORF">LSAT_V11C300119320</name>
</gene>
<evidence type="ECO:0000313" key="3">
    <source>
        <dbReference type="EMBL" id="KAJ0215157.1"/>
    </source>
</evidence>
<dbReference type="PROSITE" id="PS50158">
    <property type="entry name" value="ZF_CCHC"/>
    <property type="match status" value="1"/>
</dbReference>
<dbReference type="EMBL" id="NBSK02000003">
    <property type="protein sequence ID" value="KAJ0215157.1"/>
    <property type="molecule type" value="Genomic_DNA"/>
</dbReference>
<dbReference type="InterPro" id="IPR001878">
    <property type="entry name" value="Znf_CCHC"/>
</dbReference>
<evidence type="ECO:0000313" key="4">
    <source>
        <dbReference type="Proteomes" id="UP000235145"/>
    </source>
</evidence>
<organism evidence="3 4">
    <name type="scientific">Lactuca sativa</name>
    <name type="common">Garden lettuce</name>
    <dbReference type="NCBI Taxonomy" id="4236"/>
    <lineage>
        <taxon>Eukaryota</taxon>
        <taxon>Viridiplantae</taxon>
        <taxon>Streptophyta</taxon>
        <taxon>Embryophyta</taxon>
        <taxon>Tracheophyta</taxon>
        <taxon>Spermatophyta</taxon>
        <taxon>Magnoliopsida</taxon>
        <taxon>eudicotyledons</taxon>
        <taxon>Gunneridae</taxon>
        <taxon>Pentapetalae</taxon>
        <taxon>asterids</taxon>
        <taxon>campanulids</taxon>
        <taxon>Asterales</taxon>
        <taxon>Asteraceae</taxon>
        <taxon>Cichorioideae</taxon>
        <taxon>Cichorieae</taxon>
        <taxon>Lactucinae</taxon>
        <taxon>Lactuca</taxon>
    </lineage>
</organism>
<dbReference type="PANTHER" id="PTHR35317:SF38">
    <property type="entry name" value="RNA-DIRECTED DNA POLYMERASE"/>
    <property type="match status" value="1"/>
</dbReference>
<dbReference type="InterPro" id="IPR036875">
    <property type="entry name" value="Znf_CCHC_sf"/>
</dbReference>
<dbReference type="Gene3D" id="4.10.60.10">
    <property type="entry name" value="Zinc finger, CCHC-type"/>
    <property type="match status" value="1"/>
</dbReference>
<keyword evidence="4" id="KW-1185">Reference proteome</keyword>